<dbReference type="EMBL" id="JAHYBZ010000007">
    <property type="protein sequence ID" value="MBW6400217.1"/>
    <property type="molecule type" value="Genomic_DNA"/>
</dbReference>
<accession>A0ABS7AEP5</accession>
<sequence>MFLCALLAACAADDGEEAAALMRHALASTQASLAITGARPAPAPPPASTAAMPPPSIPRPGAPRQRGSAPPSVAAALLGVTADQLQRMLGEPSIRRPEGAAEIWLYEAPACRLDVILHAEGSSLFVGHAAARALGSGESVTESACLSAIAAAPAPPPWTTSDRRP</sequence>
<comment type="caution">
    <text evidence="2">The sequence shown here is derived from an EMBL/GenBank/DDBJ whole genome shotgun (WGS) entry which is preliminary data.</text>
</comment>
<feature type="compositionally biased region" description="Pro residues" evidence="1">
    <location>
        <begin position="41"/>
        <end position="61"/>
    </location>
</feature>
<organism evidence="2 3">
    <name type="scientific">Roseomonas alba</name>
    <dbReference type="NCBI Taxonomy" id="2846776"/>
    <lineage>
        <taxon>Bacteria</taxon>
        <taxon>Pseudomonadati</taxon>
        <taxon>Pseudomonadota</taxon>
        <taxon>Alphaproteobacteria</taxon>
        <taxon>Acetobacterales</taxon>
        <taxon>Roseomonadaceae</taxon>
        <taxon>Roseomonas</taxon>
    </lineage>
</organism>
<keyword evidence="3" id="KW-1185">Reference proteome</keyword>
<evidence type="ECO:0000256" key="1">
    <source>
        <dbReference type="SAM" id="MobiDB-lite"/>
    </source>
</evidence>
<feature type="region of interest" description="Disordered" evidence="1">
    <location>
        <begin position="37"/>
        <end position="71"/>
    </location>
</feature>
<protein>
    <recommendedName>
        <fullName evidence="4">Lipoprotein SmpA/OmlA domain-containing protein</fullName>
    </recommendedName>
</protein>
<name>A0ABS7AEP5_9PROT</name>
<gene>
    <name evidence="2" type="ORF">KPL78_20320</name>
</gene>
<evidence type="ECO:0000313" key="2">
    <source>
        <dbReference type="EMBL" id="MBW6400217.1"/>
    </source>
</evidence>
<evidence type="ECO:0008006" key="4">
    <source>
        <dbReference type="Google" id="ProtNLM"/>
    </source>
</evidence>
<reference evidence="2 3" key="1">
    <citation type="submission" date="2021-07" db="EMBL/GenBank/DDBJ databases">
        <authorList>
            <person name="So Y."/>
        </authorList>
    </citation>
    <scope>NUCLEOTIDE SEQUENCE [LARGE SCALE GENOMIC DNA]</scope>
    <source>
        <strain evidence="2 3">HJA6</strain>
    </source>
</reference>
<dbReference type="Proteomes" id="UP001196565">
    <property type="component" value="Unassembled WGS sequence"/>
</dbReference>
<proteinExistence type="predicted"/>
<evidence type="ECO:0000313" key="3">
    <source>
        <dbReference type="Proteomes" id="UP001196565"/>
    </source>
</evidence>